<gene>
    <name evidence="1" type="ORF">K491DRAFT_602345</name>
</gene>
<evidence type="ECO:0000313" key="2">
    <source>
        <dbReference type="Proteomes" id="UP000799324"/>
    </source>
</evidence>
<proteinExistence type="predicted"/>
<dbReference type="EMBL" id="MU004377">
    <property type="protein sequence ID" value="KAF2653662.1"/>
    <property type="molecule type" value="Genomic_DNA"/>
</dbReference>
<protein>
    <submittedName>
        <fullName evidence="1">Uncharacterized protein</fullName>
    </submittedName>
</protein>
<dbReference type="AlphaFoldDB" id="A0A6A6T1V9"/>
<evidence type="ECO:0000313" key="1">
    <source>
        <dbReference type="EMBL" id="KAF2653662.1"/>
    </source>
</evidence>
<sequence length="140" mass="16071">MSSLFCCSDIQGYKNRSLTYDAYFTPFLNWAKSPRQSNIDTTTSVDDPAYAIQLVKQVNFGPLESKRYFIVNTEGTGQDAFIEVPESWLIEANFQKLSAFKNFKCSSHNKFFEINVYKKDPVNTHHWRANIARPAGDIDL</sequence>
<dbReference type="OrthoDB" id="10264507at2759"/>
<accession>A0A6A6T1V9</accession>
<organism evidence="1 2">
    <name type="scientific">Lophiostoma macrostomum CBS 122681</name>
    <dbReference type="NCBI Taxonomy" id="1314788"/>
    <lineage>
        <taxon>Eukaryota</taxon>
        <taxon>Fungi</taxon>
        <taxon>Dikarya</taxon>
        <taxon>Ascomycota</taxon>
        <taxon>Pezizomycotina</taxon>
        <taxon>Dothideomycetes</taxon>
        <taxon>Pleosporomycetidae</taxon>
        <taxon>Pleosporales</taxon>
        <taxon>Lophiostomataceae</taxon>
        <taxon>Lophiostoma</taxon>
    </lineage>
</organism>
<dbReference type="Proteomes" id="UP000799324">
    <property type="component" value="Unassembled WGS sequence"/>
</dbReference>
<name>A0A6A6T1V9_9PLEO</name>
<reference evidence="1" key="1">
    <citation type="journal article" date="2020" name="Stud. Mycol.">
        <title>101 Dothideomycetes genomes: a test case for predicting lifestyles and emergence of pathogens.</title>
        <authorList>
            <person name="Haridas S."/>
            <person name="Albert R."/>
            <person name="Binder M."/>
            <person name="Bloem J."/>
            <person name="Labutti K."/>
            <person name="Salamov A."/>
            <person name="Andreopoulos B."/>
            <person name="Baker S."/>
            <person name="Barry K."/>
            <person name="Bills G."/>
            <person name="Bluhm B."/>
            <person name="Cannon C."/>
            <person name="Castanera R."/>
            <person name="Culley D."/>
            <person name="Daum C."/>
            <person name="Ezra D."/>
            <person name="Gonzalez J."/>
            <person name="Henrissat B."/>
            <person name="Kuo A."/>
            <person name="Liang C."/>
            <person name="Lipzen A."/>
            <person name="Lutzoni F."/>
            <person name="Magnuson J."/>
            <person name="Mondo S."/>
            <person name="Nolan M."/>
            <person name="Ohm R."/>
            <person name="Pangilinan J."/>
            <person name="Park H.-J."/>
            <person name="Ramirez L."/>
            <person name="Alfaro M."/>
            <person name="Sun H."/>
            <person name="Tritt A."/>
            <person name="Yoshinaga Y."/>
            <person name="Zwiers L.-H."/>
            <person name="Turgeon B."/>
            <person name="Goodwin S."/>
            <person name="Spatafora J."/>
            <person name="Crous P."/>
            <person name="Grigoriev I."/>
        </authorList>
    </citation>
    <scope>NUCLEOTIDE SEQUENCE</scope>
    <source>
        <strain evidence="1">CBS 122681</strain>
    </source>
</reference>
<keyword evidence="2" id="KW-1185">Reference proteome</keyword>